<dbReference type="Gene3D" id="1.10.3930.10">
    <property type="entry name" value="Arginine deiminase"/>
    <property type="match status" value="1"/>
</dbReference>
<name>A0A292IJE7_9MOLU</name>
<dbReference type="AlphaFoldDB" id="A0A292IJE7"/>
<dbReference type="PRINTS" id="PR01466">
    <property type="entry name" value="ARGDEIMINASE"/>
</dbReference>
<dbReference type="PANTHER" id="PTHR47271:SF2">
    <property type="entry name" value="ARGININE DEIMINASE"/>
    <property type="match status" value="1"/>
</dbReference>
<organism evidence="3 4">
    <name type="scientific">Mycoplasma amphoriforme A39</name>
    <dbReference type="NCBI Taxonomy" id="572419"/>
    <lineage>
        <taxon>Bacteria</taxon>
        <taxon>Bacillati</taxon>
        <taxon>Mycoplasmatota</taxon>
        <taxon>Mollicutes</taxon>
        <taxon>Mycoplasmataceae</taxon>
        <taxon>Mycoplasma</taxon>
    </lineage>
</organism>
<evidence type="ECO:0000313" key="4">
    <source>
        <dbReference type="Proteomes" id="UP000261764"/>
    </source>
</evidence>
<evidence type="ECO:0000313" key="3">
    <source>
        <dbReference type="EMBL" id="CDN40805.1"/>
    </source>
</evidence>
<comment type="similarity">
    <text evidence="1">Belongs to the arginine deiminase family.</text>
</comment>
<dbReference type="EMBL" id="HG937516">
    <property type="protein sequence ID" value="CDN40805.1"/>
    <property type="molecule type" value="Genomic_DNA"/>
</dbReference>
<protein>
    <recommendedName>
        <fullName evidence="5">Arginine deiminase</fullName>
    </recommendedName>
</protein>
<dbReference type="Gene3D" id="3.75.10.10">
    <property type="entry name" value="L-arginine/glycine Amidinotransferase, Chain A"/>
    <property type="match status" value="1"/>
</dbReference>
<evidence type="ECO:0000256" key="1">
    <source>
        <dbReference type="ARBA" id="ARBA00010206"/>
    </source>
</evidence>
<accession>A0A292IJE7</accession>
<dbReference type="PANTHER" id="PTHR47271">
    <property type="entry name" value="ARGININE DEIMINASE"/>
    <property type="match status" value="1"/>
</dbReference>
<dbReference type="Pfam" id="PF02274">
    <property type="entry name" value="ADI"/>
    <property type="match status" value="1"/>
</dbReference>
<gene>
    <name evidence="3" type="ORF">MAMA39_06880</name>
</gene>
<dbReference type="SUPFAM" id="SSF55909">
    <property type="entry name" value="Pentein"/>
    <property type="match status" value="1"/>
</dbReference>
<keyword evidence="2" id="KW-0378">Hydrolase</keyword>
<reference evidence="3 4" key="1">
    <citation type="journal article" date="2015" name="Clin. Infect. Dis.">
        <title>Genomic Investigations unmask Mycoplasma amphoriforme, a new respiratory pathogen.</title>
        <authorList>
            <person name="Gillespie S.H."/>
            <person name="Ling C.L."/>
            <person name="Oravcova K."/>
            <person name="Pinheiro M."/>
            <person name="Wells L."/>
            <person name="Bryant J.M."/>
            <person name="McHugh T.D."/>
            <person name="Bebear C."/>
            <person name="Webster D."/>
            <person name="Harris S.R."/>
            <person name="Seth-Smith H.M."/>
            <person name="Thomson N.R."/>
        </authorList>
    </citation>
    <scope>NUCLEOTIDE SEQUENCE [LARGE SCALE GENOMIC DNA]</scope>
    <source>
        <strain evidence="3 4">A39</strain>
    </source>
</reference>
<dbReference type="KEGG" id="mamp:MAMA39_06880"/>
<evidence type="ECO:0000256" key="2">
    <source>
        <dbReference type="ARBA" id="ARBA00022801"/>
    </source>
</evidence>
<evidence type="ECO:0008006" key="5">
    <source>
        <dbReference type="Google" id="ProtNLM"/>
    </source>
</evidence>
<keyword evidence="4" id="KW-1185">Reference proteome</keyword>
<proteinExistence type="inferred from homology"/>
<dbReference type="InterPro" id="IPR003876">
    <property type="entry name" value="Arg_deiminase"/>
</dbReference>
<dbReference type="Proteomes" id="UP000261764">
    <property type="component" value="Chromosome I"/>
</dbReference>
<sequence length="472" mass="53663">MVIIVPKKTSSNSQIKAQKNKLKSSNLNQVVDIAALEPSQVQNESTASKLTRNNFGFNQGVNVVNQTNLLREVIVHRPGLEIERLVNKLTTISNFEGNLHLERAQREHDLFVNILKKRGVKVYYLEKMVAEALEFAGPLVKDQFIKRFVSEAKIQSVSVYQTCVNYFRSFNSGIDMVNAMIAGVKISEVPPIEQNRFSDILLSSNPFLITPLPKFLFQRELFHVLGNGISLFKSGNHQGQRASLFYEYLIKFHPRFDNLNLYFNRDFENCEISGNDVVLLNDTNLLIGISEQTDVVAIETLARNVFNDRKNSIKRIVAINVHTYQLSEASRSLSQMFNVVDRDKFIIDESVLNVSEIFEITSSIEKDIDGINKLNFKQLELSFSEVIELLINKRPKFVICGGGDEIRSERERNYYGINTLTIAPGEIVAYDRNHYTNQLLINLGVTIHTIPSAELSRAPGGPFNMICPLWRE</sequence>
<dbReference type="GO" id="GO:0019546">
    <property type="term" value="P:L-arginine deiminase pathway"/>
    <property type="evidence" value="ECO:0007669"/>
    <property type="project" value="TreeGrafter"/>
</dbReference>
<dbReference type="GO" id="GO:0016990">
    <property type="term" value="F:arginine deiminase activity"/>
    <property type="evidence" value="ECO:0007669"/>
    <property type="project" value="InterPro"/>
</dbReference>